<dbReference type="Proteomes" id="UP000516305">
    <property type="component" value="Chromosome"/>
</dbReference>
<reference evidence="1 2" key="1">
    <citation type="submission" date="2020-08" db="EMBL/GenBank/DDBJ databases">
        <title>Croceimicrobium hydrocarbonivorans gen. nov., sp. nov., a novel marine bacterium isolated from a bacterial consortium that degrades polyethylene terephthalate.</title>
        <authorList>
            <person name="Liu R."/>
        </authorList>
    </citation>
    <scope>NUCLEOTIDE SEQUENCE [LARGE SCALE GENOMIC DNA]</scope>
    <source>
        <strain evidence="1 2">A20-9</strain>
    </source>
</reference>
<sequence>MQASLDNNFGKVFPPAVVYGSYLIFALGIYSTLFNFFGLLFILLGAFGAFARNGMLLNPEKDSYKSYTWFLGLKLGSWQSMAGYSDLSILKSKQSTKAYSRAMIEAETSNEEFYDIYLLSKNHRKKLLIKRSTLYDQAKIEAELLAQALNRPLVPYQPQLSAATQARRARRR</sequence>
<keyword evidence="2" id="KW-1185">Reference proteome</keyword>
<gene>
    <name evidence="1" type="ORF">H4K34_15325</name>
</gene>
<organism evidence="1 2">
    <name type="scientific">Croceimicrobium hydrocarbonivorans</name>
    <dbReference type="NCBI Taxonomy" id="2761580"/>
    <lineage>
        <taxon>Bacteria</taxon>
        <taxon>Pseudomonadati</taxon>
        <taxon>Bacteroidota</taxon>
        <taxon>Flavobacteriia</taxon>
        <taxon>Flavobacteriales</taxon>
        <taxon>Owenweeksiaceae</taxon>
        <taxon>Croceimicrobium</taxon>
    </lineage>
</organism>
<protein>
    <submittedName>
        <fullName evidence="1">Uncharacterized protein</fullName>
    </submittedName>
</protein>
<evidence type="ECO:0000313" key="2">
    <source>
        <dbReference type="Proteomes" id="UP000516305"/>
    </source>
</evidence>
<name>A0A7H0VDD3_9FLAO</name>
<evidence type="ECO:0000313" key="1">
    <source>
        <dbReference type="EMBL" id="QNR23731.1"/>
    </source>
</evidence>
<dbReference type="KEGG" id="chyd:H4K34_15325"/>
<accession>A0A7H0VDD3</accession>
<dbReference type="RefSeq" id="WP_210758266.1">
    <property type="nucleotide sequence ID" value="NZ_CP060139.1"/>
</dbReference>
<proteinExistence type="predicted"/>
<dbReference type="AlphaFoldDB" id="A0A7H0VDD3"/>
<dbReference type="EMBL" id="CP060139">
    <property type="protein sequence ID" value="QNR23731.1"/>
    <property type="molecule type" value="Genomic_DNA"/>
</dbReference>